<name>A0ACD0P8G6_9BASI</name>
<accession>A0ACD0P8G6</accession>
<keyword evidence="2" id="KW-1185">Reference proteome</keyword>
<organism evidence="1 2">
    <name type="scientific">Violaceomyces palustris</name>
    <dbReference type="NCBI Taxonomy" id="1673888"/>
    <lineage>
        <taxon>Eukaryota</taxon>
        <taxon>Fungi</taxon>
        <taxon>Dikarya</taxon>
        <taxon>Basidiomycota</taxon>
        <taxon>Ustilaginomycotina</taxon>
        <taxon>Ustilaginomycetes</taxon>
        <taxon>Violaceomycetales</taxon>
        <taxon>Violaceomycetaceae</taxon>
        <taxon>Violaceomyces</taxon>
    </lineage>
</organism>
<proteinExistence type="predicted"/>
<evidence type="ECO:0000313" key="1">
    <source>
        <dbReference type="EMBL" id="PWN54345.1"/>
    </source>
</evidence>
<sequence length="139" mass="16001">MDIEAMTHWERREKPLPETLFPHSENLLVQEGDQNVAPFSPFPPNESPFVSHTCAQEHMHIFLAQRTQAWQSERLPEREVIRGKGGGGGLITTYKQASSKAELDAKARKRRARGKRRRDGWRKRRGRISAPHLVDMSHV</sequence>
<dbReference type="Proteomes" id="UP000245626">
    <property type="component" value="Unassembled WGS sequence"/>
</dbReference>
<protein>
    <submittedName>
        <fullName evidence="1">Uncharacterized protein</fullName>
    </submittedName>
</protein>
<dbReference type="EMBL" id="KZ819687">
    <property type="protein sequence ID" value="PWN54345.1"/>
    <property type="molecule type" value="Genomic_DNA"/>
</dbReference>
<gene>
    <name evidence="1" type="ORF">IE53DRAFT_188832</name>
</gene>
<reference evidence="1 2" key="1">
    <citation type="journal article" date="2018" name="Mol. Biol. Evol.">
        <title>Broad Genomic Sampling Reveals a Smut Pathogenic Ancestry of the Fungal Clade Ustilaginomycotina.</title>
        <authorList>
            <person name="Kijpornyongpan T."/>
            <person name="Mondo S.J."/>
            <person name="Barry K."/>
            <person name="Sandor L."/>
            <person name="Lee J."/>
            <person name="Lipzen A."/>
            <person name="Pangilinan J."/>
            <person name="LaButti K."/>
            <person name="Hainaut M."/>
            <person name="Henrissat B."/>
            <person name="Grigoriev I.V."/>
            <person name="Spatafora J.W."/>
            <person name="Aime M.C."/>
        </authorList>
    </citation>
    <scope>NUCLEOTIDE SEQUENCE [LARGE SCALE GENOMIC DNA]</scope>
    <source>
        <strain evidence="1 2">SA 807</strain>
    </source>
</reference>
<evidence type="ECO:0000313" key="2">
    <source>
        <dbReference type="Proteomes" id="UP000245626"/>
    </source>
</evidence>